<dbReference type="PROSITE" id="PS50110">
    <property type="entry name" value="RESPONSE_REGULATORY"/>
    <property type="match status" value="1"/>
</dbReference>
<reference evidence="3 4" key="1">
    <citation type="journal article" date="2017" name="Front. Genet.">
        <title>Draft sequencing of the heterozygous diploid genome of Satsuma (Citrus unshiu Marc.) using a hybrid assembly approach.</title>
        <authorList>
            <person name="Shimizu T."/>
            <person name="Tanizawa Y."/>
            <person name="Mochizuki T."/>
            <person name="Nagasaki H."/>
            <person name="Yoshioka T."/>
            <person name="Toyoda A."/>
            <person name="Fujiyama A."/>
            <person name="Kaminuma E."/>
            <person name="Nakamura Y."/>
        </authorList>
    </citation>
    <scope>NUCLEOTIDE SEQUENCE [LARGE SCALE GENOMIC DNA]</scope>
    <source>
        <strain evidence="4">cv. Miyagawa wase</strain>
    </source>
</reference>
<dbReference type="InterPro" id="IPR001789">
    <property type="entry name" value="Sig_transdc_resp-reg_receiver"/>
</dbReference>
<accession>A0A2H5P2T1</accession>
<dbReference type="SMART" id="SM00448">
    <property type="entry name" value="REC"/>
    <property type="match status" value="1"/>
</dbReference>
<dbReference type="Gene3D" id="3.40.50.2300">
    <property type="match status" value="1"/>
</dbReference>
<organism evidence="3 4">
    <name type="scientific">Citrus unshiu</name>
    <name type="common">Satsuma mandarin</name>
    <name type="synonym">Citrus nobilis var. unshiu</name>
    <dbReference type="NCBI Taxonomy" id="55188"/>
    <lineage>
        <taxon>Eukaryota</taxon>
        <taxon>Viridiplantae</taxon>
        <taxon>Streptophyta</taxon>
        <taxon>Embryophyta</taxon>
        <taxon>Tracheophyta</taxon>
        <taxon>Spermatophyta</taxon>
        <taxon>Magnoliopsida</taxon>
        <taxon>eudicotyledons</taxon>
        <taxon>Gunneridae</taxon>
        <taxon>Pentapetalae</taxon>
        <taxon>rosids</taxon>
        <taxon>malvids</taxon>
        <taxon>Sapindales</taxon>
        <taxon>Rutaceae</taxon>
        <taxon>Aurantioideae</taxon>
        <taxon>Citrus</taxon>
    </lineage>
</organism>
<dbReference type="EMBL" id="BDQV01000034">
    <property type="protein sequence ID" value="GAY46652.1"/>
    <property type="molecule type" value="Genomic_DNA"/>
</dbReference>
<dbReference type="CDD" id="cd17546">
    <property type="entry name" value="REC_hyHK_CKI1_RcsC-like"/>
    <property type="match status" value="1"/>
</dbReference>
<evidence type="ECO:0000256" key="1">
    <source>
        <dbReference type="PROSITE-ProRule" id="PRU00169"/>
    </source>
</evidence>
<gene>
    <name evidence="3" type="ORF">CUMW_098710</name>
</gene>
<dbReference type="PANTHER" id="PTHR43228:SF1">
    <property type="entry name" value="TWO-COMPONENT RESPONSE REGULATOR ARR22"/>
    <property type="match status" value="1"/>
</dbReference>
<feature type="modified residue" description="4-aspartylphosphate" evidence="1">
    <location>
        <position position="77"/>
    </location>
</feature>
<keyword evidence="1" id="KW-0597">Phosphoprotein</keyword>
<sequence length="145" mass="16011">MMLGEGESSSKKAKTMGNPLAKNLHFHALVVDDDPFIRTIHSMALKSLGFKVEVAENGKEAVDLFRAGAKFDIVFIDKEMPVMNGIEATREIRSMGIETKIVGVTSLNSETEKEAFMQAGLDLCHTKPLNVCKILPLMEDLMKNN</sequence>
<dbReference type="PANTHER" id="PTHR43228">
    <property type="entry name" value="TWO-COMPONENT RESPONSE REGULATOR"/>
    <property type="match status" value="1"/>
</dbReference>
<evidence type="ECO:0000259" key="2">
    <source>
        <dbReference type="PROSITE" id="PS50110"/>
    </source>
</evidence>
<dbReference type="Pfam" id="PF00072">
    <property type="entry name" value="Response_reg"/>
    <property type="match status" value="1"/>
</dbReference>
<comment type="caution">
    <text evidence="3">The sequence shown here is derived from an EMBL/GenBank/DDBJ whole genome shotgun (WGS) entry which is preliminary data.</text>
</comment>
<dbReference type="InterPro" id="IPR011006">
    <property type="entry name" value="CheY-like_superfamily"/>
</dbReference>
<dbReference type="Proteomes" id="UP000236630">
    <property type="component" value="Unassembled WGS sequence"/>
</dbReference>
<evidence type="ECO:0000313" key="3">
    <source>
        <dbReference type="EMBL" id="GAY46652.1"/>
    </source>
</evidence>
<dbReference type="GO" id="GO:0000160">
    <property type="term" value="P:phosphorelay signal transduction system"/>
    <property type="evidence" value="ECO:0007669"/>
    <property type="project" value="InterPro"/>
</dbReference>
<proteinExistence type="predicted"/>
<name>A0A2H5P2T1_CITUN</name>
<dbReference type="SUPFAM" id="SSF52172">
    <property type="entry name" value="CheY-like"/>
    <property type="match status" value="1"/>
</dbReference>
<evidence type="ECO:0000313" key="4">
    <source>
        <dbReference type="Proteomes" id="UP000236630"/>
    </source>
</evidence>
<protein>
    <recommendedName>
        <fullName evidence="2">Response regulatory domain-containing protein</fullName>
    </recommendedName>
</protein>
<dbReference type="STRING" id="55188.A0A2H5P2T1"/>
<feature type="domain" description="Response regulatory" evidence="2">
    <location>
        <begin position="27"/>
        <end position="142"/>
    </location>
</feature>
<dbReference type="InterPro" id="IPR052048">
    <property type="entry name" value="ST_Response_Regulator"/>
</dbReference>
<keyword evidence="4" id="KW-1185">Reference proteome</keyword>
<dbReference type="AlphaFoldDB" id="A0A2H5P2T1"/>